<evidence type="ECO:0000259" key="1">
    <source>
        <dbReference type="Pfam" id="PF12728"/>
    </source>
</evidence>
<dbReference type="RefSeq" id="WP_245887185.1">
    <property type="nucleotide sequence ID" value="NZ_PVTF01000012.1"/>
</dbReference>
<evidence type="ECO:0000313" key="2">
    <source>
        <dbReference type="EMBL" id="PRY36262.1"/>
    </source>
</evidence>
<sequence length="71" mass="8100">MTVVDLPAERYLSVKDVAEILGTTERFPRRLIEERRIEFVHIGKHVRIALSVLNAYIASQTVPARSVRRVG</sequence>
<dbReference type="Proteomes" id="UP000239494">
    <property type="component" value="Unassembled WGS sequence"/>
</dbReference>
<accession>A0A2T0SS70</accession>
<evidence type="ECO:0000313" key="3">
    <source>
        <dbReference type="Proteomes" id="UP000239494"/>
    </source>
</evidence>
<reference evidence="2 3" key="1">
    <citation type="submission" date="2018-03" db="EMBL/GenBank/DDBJ databases">
        <title>Genomic Encyclopedia of Archaeal and Bacterial Type Strains, Phase II (KMG-II): from individual species to whole genera.</title>
        <authorList>
            <person name="Goeker M."/>
        </authorList>
    </citation>
    <scope>NUCLEOTIDE SEQUENCE [LARGE SCALE GENOMIC DNA]</scope>
    <source>
        <strain evidence="2 3">DSM 44720</strain>
    </source>
</reference>
<organism evidence="2 3">
    <name type="scientific">Umezawaea tangerina</name>
    <dbReference type="NCBI Taxonomy" id="84725"/>
    <lineage>
        <taxon>Bacteria</taxon>
        <taxon>Bacillati</taxon>
        <taxon>Actinomycetota</taxon>
        <taxon>Actinomycetes</taxon>
        <taxon>Pseudonocardiales</taxon>
        <taxon>Pseudonocardiaceae</taxon>
        <taxon>Umezawaea</taxon>
    </lineage>
</organism>
<comment type="caution">
    <text evidence="2">The sequence shown here is derived from an EMBL/GenBank/DDBJ whole genome shotgun (WGS) entry which is preliminary data.</text>
</comment>
<name>A0A2T0SS70_9PSEU</name>
<dbReference type="AlphaFoldDB" id="A0A2T0SS70"/>
<keyword evidence="3" id="KW-1185">Reference proteome</keyword>
<dbReference type="InterPro" id="IPR010093">
    <property type="entry name" value="SinI_DNA-bd"/>
</dbReference>
<dbReference type="EMBL" id="PVTF01000012">
    <property type="protein sequence ID" value="PRY36262.1"/>
    <property type="molecule type" value="Genomic_DNA"/>
</dbReference>
<dbReference type="NCBIfam" id="TIGR01764">
    <property type="entry name" value="excise"/>
    <property type="match status" value="1"/>
</dbReference>
<feature type="domain" description="Helix-turn-helix" evidence="1">
    <location>
        <begin position="11"/>
        <end position="60"/>
    </location>
</feature>
<dbReference type="Pfam" id="PF12728">
    <property type="entry name" value="HTH_17"/>
    <property type="match status" value="1"/>
</dbReference>
<dbReference type="InterPro" id="IPR041657">
    <property type="entry name" value="HTH_17"/>
</dbReference>
<gene>
    <name evidence="2" type="ORF">CLV43_112189</name>
</gene>
<proteinExistence type="predicted"/>
<dbReference type="GO" id="GO:0003677">
    <property type="term" value="F:DNA binding"/>
    <property type="evidence" value="ECO:0007669"/>
    <property type="project" value="InterPro"/>
</dbReference>
<protein>
    <submittedName>
        <fullName evidence="2">Excisionase family DNA binding protein</fullName>
    </submittedName>
</protein>